<evidence type="ECO:0000256" key="11">
    <source>
        <dbReference type="SAM" id="Phobius"/>
    </source>
</evidence>
<evidence type="ECO:0008006" key="16">
    <source>
        <dbReference type="Google" id="ProtNLM"/>
    </source>
</evidence>
<feature type="transmembrane region" description="Helical" evidence="11">
    <location>
        <begin position="299"/>
        <end position="319"/>
    </location>
</feature>
<keyword evidence="9 11" id="KW-0472">Membrane</keyword>
<dbReference type="SUPFAM" id="SSF52540">
    <property type="entry name" value="P-loop containing nucleoside triphosphate hydrolases"/>
    <property type="match status" value="2"/>
</dbReference>
<feature type="transmembrane region" description="Helical" evidence="11">
    <location>
        <begin position="264"/>
        <end position="287"/>
    </location>
</feature>
<dbReference type="Pfam" id="PF00664">
    <property type="entry name" value="ABC_membrane"/>
    <property type="match status" value="2"/>
</dbReference>
<keyword evidence="6" id="KW-0547">Nucleotide-binding</keyword>
<feature type="domain" description="ABC transporter" evidence="12">
    <location>
        <begin position="362"/>
        <end position="598"/>
    </location>
</feature>
<dbReference type="SUPFAM" id="SSF90123">
    <property type="entry name" value="ABC transporter transmembrane region"/>
    <property type="match status" value="2"/>
</dbReference>
<dbReference type="Pfam" id="PF00005">
    <property type="entry name" value="ABC_tran"/>
    <property type="match status" value="2"/>
</dbReference>
<dbReference type="EMBL" id="JBJUIK010000003">
    <property type="protein sequence ID" value="KAL3532527.1"/>
    <property type="molecule type" value="Genomic_DNA"/>
</dbReference>
<proteinExistence type="inferred from homology"/>
<dbReference type="PROSITE" id="PS50929">
    <property type="entry name" value="ABC_TM1F"/>
    <property type="match status" value="2"/>
</dbReference>
<sequence>MSSSTEKTEKGETSRNGKNSIALILRYADWQDLLLMFLGTIGAIGDGLSTNCLLLYVSHLFNSLGYGKTQQNHWNFMAVVEKCSLYFVYLGLAVMVVAFMEGYCWSKTSERQVLRIRYKYLEAILRQEVGFFDSQEATTSEIIDSISKDTSLIQEVLSEKVPLFLMHSTSFISAIGFTTYFSWRLALVAFPTMVLLIIPGLIYKKYLQYLSKKSSKEYSKANAIVGQALSSIKTVYSFTAEKGIVEKYSSILDRTTKLGIKQGIAKGIAVGSTGLSFAIWALLAWYGSHLIMYKGESGGRIYAAGISFVMGGLSLGMALPEVKYFTEASVAVSRIFDRIDRTPEIDGDDTKGIQLDKIRGELEFDHVQFTYPSRPDSIVLKDFNLKIEAGKTVALVGASGSGKSTAIALVQRFYDANSGVVRIDGVDIKTLQLKWLRSQMGLVSQEHALFGTTIKENIMFAKHDATMNEVVTAAMAANAHDFIRQLPDGYETKVGERGALLSGGQKQRIAIARAIIRNPVILLLDEATSALDSESETLVQNALDQASMGRTTLVVAHKLATVRNADLIAVMSGGCVIEMGSHSELVNKNGHYAKMAKFQRQFSAVDQEHNVEVSVSSAARSSGGRRSATRSPAIFASPLPIDITPKPAPHPPPSFYRLLSMNSPEWKQGLIGSLSAIAFGAVQPVYALTIGGMISAFFSPSHDEMQARIQTYAMIFCLLCLVSIVVNLCQHYNFAYMGEHLTKRIRLRMLKKLLTFEPAWFDEEQNSSGVLCSRLSNEASLVKSLVADRLSLLVQTTSAVTIAMIMGLIVAWKLALVMIAVQPLTILCFYTRRVLLSTITAKFVKAQHDSTQIAVEAVYNHRIVTSYGSIRKVLQIFDEAQDEARKEARKKSLLAGVGIGSAQGLTFMSWALDFWYGGKLVNSGNILSGDVFKTFFILVSTGRVIAEAGSMTSDLAKGSAAVASIFSILDRKSLIPGTEKADDGNNAETKIKKLSGGIELKRVEFAYPGRPKIQVLNGFCLEVKPGTSIGLVGKSGCGKSTVIALIQRFYDVTKGTVKVDQVDIRSLDIGWYRRHIALVSQEPVIYSGSIRDNIVFGKPDASENEVVDATRAANAHEFISSLKSGYETECGERGVQLSGGQKQRIAIARAIIRNPTILLLDEATSALDVQSEQVVQEALDRIMLGRTTVVVAHRLNTIKNLDSVAFVSDGKVIEQGSYSQLKNKRGAFFNLLNLQKV</sequence>
<evidence type="ECO:0000259" key="12">
    <source>
        <dbReference type="PROSITE" id="PS50893"/>
    </source>
</evidence>
<dbReference type="FunFam" id="3.40.50.300:FF:001234">
    <property type="entry name" value="ABC multidrug transporter SitT"/>
    <property type="match status" value="1"/>
</dbReference>
<evidence type="ECO:0000256" key="2">
    <source>
        <dbReference type="ARBA" id="ARBA00007577"/>
    </source>
</evidence>
<keyword evidence="3" id="KW-0813">Transport</keyword>
<comment type="subcellular location">
    <subcellularLocation>
        <location evidence="1">Cell membrane</location>
        <topology evidence="1">Multi-pass membrane protein</topology>
    </subcellularLocation>
</comment>
<organism evidence="14 15">
    <name type="scientific">Cinchona calisaya</name>
    <dbReference type="NCBI Taxonomy" id="153742"/>
    <lineage>
        <taxon>Eukaryota</taxon>
        <taxon>Viridiplantae</taxon>
        <taxon>Streptophyta</taxon>
        <taxon>Embryophyta</taxon>
        <taxon>Tracheophyta</taxon>
        <taxon>Spermatophyta</taxon>
        <taxon>Magnoliopsida</taxon>
        <taxon>eudicotyledons</taxon>
        <taxon>Gunneridae</taxon>
        <taxon>Pentapetalae</taxon>
        <taxon>asterids</taxon>
        <taxon>lamiids</taxon>
        <taxon>Gentianales</taxon>
        <taxon>Rubiaceae</taxon>
        <taxon>Cinchonoideae</taxon>
        <taxon>Cinchoneae</taxon>
        <taxon>Cinchona</taxon>
    </lineage>
</organism>
<dbReference type="CDD" id="cd18577">
    <property type="entry name" value="ABC_6TM_Pgp_ABCB1_D1_like"/>
    <property type="match status" value="1"/>
</dbReference>
<dbReference type="AlphaFoldDB" id="A0ABD3AN35"/>
<dbReference type="GO" id="GO:0005524">
    <property type="term" value="F:ATP binding"/>
    <property type="evidence" value="ECO:0007669"/>
    <property type="project" value="UniProtKB-KW"/>
</dbReference>
<evidence type="ECO:0000259" key="13">
    <source>
        <dbReference type="PROSITE" id="PS50929"/>
    </source>
</evidence>
<evidence type="ECO:0000256" key="3">
    <source>
        <dbReference type="ARBA" id="ARBA00022448"/>
    </source>
</evidence>
<feature type="transmembrane region" description="Helical" evidence="11">
    <location>
        <begin position="86"/>
        <end position="105"/>
    </location>
</feature>
<keyword evidence="8 11" id="KW-1133">Transmembrane helix</keyword>
<evidence type="ECO:0000256" key="9">
    <source>
        <dbReference type="ARBA" id="ARBA00023136"/>
    </source>
</evidence>
<feature type="domain" description="ABC transmembrane type-1" evidence="13">
    <location>
        <begin position="37"/>
        <end position="327"/>
    </location>
</feature>
<dbReference type="InterPro" id="IPR036640">
    <property type="entry name" value="ABC1_TM_sf"/>
</dbReference>
<evidence type="ECO:0000313" key="15">
    <source>
        <dbReference type="Proteomes" id="UP001630127"/>
    </source>
</evidence>
<comment type="caution">
    <text evidence="14">The sequence shown here is derived from an EMBL/GenBank/DDBJ whole genome shotgun (WGS) entry which is preliminary data.</text>
</comment>
<dbReference type="InterPro" id="IPR017871">
    <property type="entry name" value="ABC_transporter-like_CS"/>
</dbReference>
<dbReference type="CDD" id="cd18578">
    <property type="entry name" value="ABC_6TM_Pgp_ABCB1_D2_like"/>
    <property type="match status" value="1"/>
</dbReference>
<evidence type="ECO:0000256" key="6">
    <source>
        <dbReference type="ARBA" id="ARBA00022741"/>
    </source>
</evidence>
<feature type="domain" description="ABC transporter" evidence="12">
    <location>
        <begin position="998"/>
        <end position="1234"/>
    </location>
</feature>
<evidence type="ECO:0000256" key="7">
    <source>
        <dbReference type="ARBA" id="ARBA00022840"/>
    </source>
</evidence>
<feature type="transmembrane region" description="Helical" evidence="11">
    <location>
        <begin position="33"/>
        <end position="57"/>
    </location>
</feature>
<feature type="transmembrane region" description="Helical" evidence="11">
    <location>
        <begin position="709"/>
        <end position="729"/>
    </location>
</feature>
<evidence type="ECO:0000256" key="1">
    <source>
        <dbReference type="ARBA" id="ARBA00004651"/>
    </source>
</evidence>
<dbReference type="GO" id="GO:0005886">
    <property type="term" value="C:plasma membrane"/>
    <property type="evidence" value="ECO:0007669"/>
    <property type="project" value="UniProtKB-SubCell"/>
</dbReference>
<dbReference type="InterPro" id="IPR003593">
    <property type="entry name" value="AAA+_ATPase"/>
</dbReference>
<dbReference type="PANTHER" id="PTHR45136">
    <property type="entry name" value="ABC TRANSPORTER DOMAIN-CONTAINING PROTEIN"/>
    <property type="match status" value="1"/>
</dbReference>
<evidence type="ECO:0000256" key="5">
    <source>
        <dbReference type="ARBA" id="ARBA00022737"/>
    </source>
</evidence>
<dbReference type="InterPro" id="IPR003439">
    <property type="entry name" value="ABC_transporter-like_ATP-bd"/>
</dbReference>
<evidence type="ECO:0000256" key="8">
    <source>
        <dbReference type="ARBA" id="ARBA00022989"/>
    </source>
</evidence>
<feature type="domain" description="ABC transmembrane type-1" evidence="13">
    <location>
        <begin position="670"/>
        <end position="957"/>
    </location>
</feature>
<keyword evidence="15" id="KW-1185">Reference proteome</keyword>
<dbReference type="FunFam" id="1.20.1560.10:FF:000126">
    <property type="entry name" value="Putative ABC transporter B family member 8"/>
    <property type="match status" value="1"/>
</dbReference>
<dbReference type="PANTHER" id="PTHR45136:SF2">
    <property type="entry name" value="ABC TRANSPORTER DOMAIN-CONTAINING PROTEIN"/>
    <property type="match status" value="1"/>
</dbReference>
<feature type="transmembrane region" description="Helical" evidence="11">
    <location>
        <begin position="670"/>
        <end position="697"/>
    </location>
</feature>
<dbReference type="Proteomes" id="UP001630127">
    <property type="component" value="Unassembled WGS sequence"/>
</dbReference>
<keyword evidence="5" id="KW-0677">Repeat</keyword>
<feature type="transmembrane region" description="Helical" evidence="11">
    <location>
        <begin position="185"/>
        <end position="203"/>
    </location>
</feature>
<name>A0ABD3AN35_9GENT</name>
<dbReference type="InterPro" id="IPR027417">
    <property type="entry name" value="P-loop_NTPase"/>
</dbReference>
<dbReference type="InterPro" id="IPR011527">
    <property type="entry name" value="ABC1_TM_dom"/>
</dbReference>
<dbReference type="Gene3D" id="3.40.50.300">
    <property type="entry name" value="P-loop containing nucleotide triphosphate hydrolases"/>
    <property type="match status" value="2"/>
</dbReference>
<protein>
    <recommendedName>
        <fullName evidence="16">ABC transporter B family member 8</fullName>
    </recommendedName>
</protein>
<keyword evidence="7" id="KW-0067">ATP-binding</keyword>
<dbReference type="PROSITE" id="PS50893">
    <property type="entry name" value="ABC_TRANSPORTER_2"/>
    <property type="match status" value="2"/>
</dbReference>
<evidence type="ECO:0000256" key="4">
    <source>
        <dbReference type="ARBA" id="ARBA00022692"/>
    </source>
</evidence>
<dbReference type="FunFam" id="3.40.50.300:FF:000205">
    <property type="entry name" value="ABC transporter B family member 4"/>
    <property type="match status" value="1"/>
</dbReference>
<keyword evidence="10" id="KW-0325">Glycoprotein</keyword>
<reference evidence="14 15" key="1">
    <citation type="submission" date="2024-11" db="EMBL/GenBank/DDBJ databases">
        <title>A near-complete genome assembly of Cinchona calisaya.</title>
        <authorList>
            <person name="Lian D.C."/>
            <person name="Zhao X.W."/>
            <person name="Wei L."/>
        </authorList>
    </citation>
    <scope>NUCLEOTIDE SEQUENCE [LARGE SCALE GENOMIC DNA]</scope>
    <source>
        <tissue evidence="14">Nenye</tissue>
    </source>
</reference>
<evidence type="ECO:0000256" key="10">
    <source>
        <dbReference type="ARBA" id="ARBA00023180"/>
    </source>
</evidence>
<dbReference type="SMART" id="SM00382">
    <property type="entry name" value="AAA"/>
    <property type="match status" value="2"/>
</dbReference>
<keyword evidence="4 11" id="KW-0812">Transmembrane</keyword>
<dbReference type="CDD" id="cd03249">
    <property type="entry name" value="ABC_MTABC3_MDL1_MDL2"/>
    <property type="match status" value="2"/>
</dbReference>
<gene>
    <name evidence="14" type="ORF">ACH5RR_006048</name>
</gene>
<dbReference type="FunFam" id="1.20.1560.10:FF:000029">
    <property type="entry name" value="ABC transporter B family member 1"/>
    <property type="match status" value="1"/>
</dbReference>
<accession>A0ABD3AN35</accession>
<dbReference type="PROSITE" id="PS00211">
    <property type="entry name" value="ABC_TRANSPORTER_1"/>
    <property type="match status" value="2"/>
</dbReference>
<evidence type="ECO:0000313" key="14">
    <source>
        <dbReference type="EMBL" id="KAL3532527.1"/>
    </source>
</evidence>
<dbReference type="Gene3D" id="1.20.1560.10">
    <property type="entry name" value="ABC transporter type 1, transmembrane domain"/>
    <property type="match status" value="1"/>
</dbReference>
<comment type="similarity">
    <text evidence="2">Belongs to the ABC transporter superfamily. ABCB family. Multidrug resistance exporter (TC 3.A.1.201) subfamily.</text>
</comment>